<accession>A0A1R3KLP8</accession>
<dbReference type="GO" id="GO:0009734">
    <property type="term" value="P:auxin-activated signaling pathway"/>
    <property type="evidence" value="ECO:0007669"/>
    <property type="project" value="InterPro"/>
</dbReference>
<sequence length="278" mass="31358">MVRVSTGVFNFINIFPFIIGLVTVIASIYLRIHGGTVCQITLRDPLLIIGIILFVISMLAFIGSCCNNAHFLLTVYSIIMVVIIFALTGFTIFIVVVTNKGVARRISELGFREYRLDDYSGWLQHNFASGQNWDRIRSCLSDSNVCKTIHSEATFSGFIKQRLSSIQSGCCKPPMYCKFNYKNATYWEMPESGPAVENSDCRRWSNNQKMLCYNCKSCRGGVLGNIRKEWRYLAITNIIVLVVIIITFNIGCTIRKRKKTPEHADHDHNNLTAAATSA</sequence>
<comment type="caution">
    <text evidence="7">The sequence shown here is derived from an EMBL/GenBank/DDBJ whole genome shotgun (WGS) entry which is preliminary data.</text>
</comment>
<evidence type="ECO:0000256" key="5">
    <source>
        <dbReference type="ARBA" id="ARBA00023136"/>
    </source>
</evidence>
<keyword evidence="4 6" id="KW-1133">Transmembrane helix</keyword>
<keyword evidence="8" id="KW-1185">Reference proteome</keyword>
<proteinExistence type="inferred from homology"/>
<dbReference type="STRING" id="93759.A0A1R3KLP8"/>
<keyword evidence="5 6" id="KW-0472">Membrane</keyword>
<feature type="transmembrane region" description="Helical" evidence="6">
    <location>
        <begin position="75"/>
        <end position="97"/>
    </location>
</feature>
<dbReference type="PANTHER" id="PTHR32191">
    <property type="entry name" value="TETRASPANIN-8-RELATED"/>
    <property type="match status" value="1"/>
</dbReference>
<organism evidence="7 8">
    <name type="scientific">Corchorus olitorius</name>
    <dbReference type="NCBI Taxonomy" id="93759"/>
    <lineage>
        <taxon>Eukaryota</taxon>
        <taxon>Viridiplantae</taxon>
        <taxon>Streptophyta</taxon>
        <taxon>Embryophyta</taxon>
        <taxon>Tracheophyta</taxon>
        <taxon>Spermatophyta</taxon>
        <taxon>Magnoliopsida</taxon>
        <taxon>eudicotyledons</taxon>
        <taxon>Gunneridae</taxon>
        <taxon>Pentapetalae</taxon>
        <taxon>rosids</taxon>
        <taxon>malvids</taxon>
        <taxon>Malvales</taxon>
        <taxon>Malvaceae</taxon>
        <taxon>Grewioideae</taxon>
        <taxon>Apeibeae</taxon>
        <taxon>Corchorus</taxon>
    </lineage>
</organism>
<reference evidence="8" key="1">
    <citation type="submission" date="2013-09" db="EMBL/GenBank/DDBJ databases">
        <title>Corchorus olitorius genome sequencing.</title>
        <authorList>
            <person name="Alam M."/>
            <person name="Haque M.S."/>
            <person name="Islam M.S."/>
            <person name="Emdad E.M."/>
            <person name="Islam M.M."/>
            <person name="Ahmed B."/>
            <person name="Halim A."/>
            <person name="Hossen Q.M.M."/>
            <person name="Hossain M.Z."/>
            <person name="Ahmed R."/>
            <person name="Khan M.M."/>
            <person name="Islam R."/>
            <person name="Rashid M.M."/>
            <person name="Khan S.A."/>
            <person name="Rahman M.S."/>
            <person name="Alam M."/>
            <person name="Yahiya A.S."/>
            <person name="Khan M.S."/>
            <person name="Azam M.S."/>
            <person name="Haque T."/>
            <person name="Lashkar M.Z.H."/>
            <person name="Akhand A.I."/>
            <person name="Morshed G."/>
            <person name="Roy S."/>
            <person name="Uddin K.S."/>
            <person name="Rabeya T."/>
            <person name="Hossain A.S."/>
            <person name="Chowdhury A."/>
            <person name="Snigdha A.R."/>
            <person name="Mortoza M.S."/>
            <person name="Matin S.A."/>
            <person name="Hoque S.M.E."/>
            <person name="Islam M.K."/>
            <person name="Roy D.K."/>
            <person name="Haider R."/>
            <person name="Moosa M.M."/>
            <person name="Elias S.M."/>
            <person name="Hasan A.M."/>
            <person name="Jahan S."/>
            <person name="Shafiuddin M."/>
            <person name="Mahmood N."/>
            <person name="Shommy N.S."/>
        </authorList>
    </citation>
    <scope>NUCLEOTIDE SEQUENCE [LARGE SCALE GENOMIC DNA]</scope>
    <source>
        <strain evidence="8">cv. O-4</strain>
    </source>
</reference>
<dbReference type="AlphaFoldDB" id="A0A1R3KLP8"/>
<comment type="subcellular location">
    <subcellularLocation>
        <location evidence="1">Membrane</location>
        <topology evidence="1">Multi-pass membrane protein</topology>
    </subcellularLocation>
</comment>
<evidence type="ECO:0000256" key="2">
    <source>
        <dbReference type="ARBA" id="ARBA00006840"/>
    </source>
</evidence>
<dbReference type="GO" id="GO:0016020">
    <property type="term" value="C:membrane"/>
    <property type="evidence" value="ECO:0007669"/>
    <property type="project" value="UniProtKB-SubCell"/>
</dbReference>
<feature type="transmembrane region" description="Helical" evidence="6">
    <location>
        <begin position="12"/>
        <end position="32"/>
    </location>
</feature>
<comment type="similarity">
    <text evidence="2">Belongs to the tetraspanin (TM4SF) family.</text>
</comment>
<dbReference type="InterPro" id="IPR018499">
    <property type="entry name" value="Tetraspanin/Peripherin"/>
</dbReference>
<dbReference type="InterPro" id="IPR044991">
    <property type="entry name" value="TET_plant"/>
</dbReference>
<name>A0A1R3KLP8_9ROSI</name>
<feature type="transmembrane region" description="Helical" evidence="6">
    <location>
        <begin position="44"/>
        <end position="63"/>
    </location>
</feature>
<feature type="transmembrane region" description="Helical" evidence="6">
    <location>
        <begin position="232"/>
        <end position="251"/>
    </location>
</feature>
<evidence type="ECO:0000256" key="6">
    <source>
        <dbReference type="SAM" id="Phobius"/>
    </source>
</evidence>
<keyword evidence="3 6" id="KW-0812">Transmembrane</keyword>
<gene>
    <name evidence="7" type="ORF">COLO4_06885</name>
</gene>
<protein>
    <submittedName>
        <fullName evidence="7">Tetraspanin/Peripherin</fullName>
    </submittedName>
</protein>
<evidence type="ECO:0000256" key="4">
    <source>
        <dbReference type="ARBA" id="ARBA00022989"/>
    </source>
</evidence>
<dbReference type="Pfam" id="PF00335">
    <property type="entry name" value="Tetraspanin"/>
    <property type="match status" value="1"/>
</dbReference>
<evidence type="ECO:0000256" key="1">
    <source>
        <dbReference type="ARBA" id="ARBA00004141"/>
    </source>
</evidence>
<dbReference type="Proteomes" id="UP000187203">
    <property type="component" value="Unassembled WGS sequence"/>
</dbReference>
<evidence type="ECO:0000313" key="8">
    <source>
        <dbReference type="Proteomes" id="UP000187203"/>
    </source>
</evidence>
<evidence type="ECO:0000313" key="7">
    <source>
        <dbReference type="EMBL" id="OMP07979.1"/>
    </source>
</evidence>
<dbReference type="EMBL" id="AWUE01012976">
    <property type="protein sequence ID" value="OMP07979.1"/>
    <property type="molecule type" value="Genomic_DNA"/>
</dbReference>
<dbReference type="OrthoDB" id="672773at2759"/>
<evidence type="ECO:0000256" key="3">
    <source>
        <dbReference type="ARBA" id="ARBA00022692"/>
    </source>
</evidence>